<gene>
    <name evidence="4" type="ORF">CHI95_14345</name>
</gene>
<dbReference type="InterPro" id="IPR011050">
    <property type="entry name" value="Pectin_lyase_fold/virulence"/>
</dbReference>
<accession>A0A264VRD7</accession>
<dbReference type="RefSeq" id="WP_094961984.1">
    <property type="nucleotide sequence ID" value="NZ_NOWC01000017.1"/>
</dbReference>
<dbReference type="Gene3D" id="1.20.144.10">
    <property type="entry name" value="Phosphatidic acid phosphatase type 2/haloperoxidase"/>
    <property type="match status" value="1"/>
</dbReference>
<dbReference type="InterPro" id="IPR036938">
    <property type="entry name" value="PAP2/HPO_sf"/>
</dbReference>
<dbReference type="SMART" id="SM00869">
    <property type="entry name" value="Autotransporter"/>
    <property type="match status" value="1"/>
</dbReference>
<dbReference type="InterPro" id="IPR006315">
    <property type="entry name" value="OM_autotransptr_brl_dom"/>
</dbReference>
<keyword evidence="1 2" id="KW-0732">Signal</keyword>
<dbReference type="InterPro" id="IPR013425">
    <property type="entry name" value="Autotrns_rpt"/>
</dbReference>
<feature type="domain" description="Autotransporter" evidence="3">
    <location>
        <begin position="691"/>
        <end position="965"/>
    </location>
</feature>
<dbReference type="SUPFAM" id="SSF51126">
    <property type="entry name" value="Pectin lyase-like"/>
    <property type="match status" value="1"/>
</dbReference>
<dbReference type="SUPFAM" id="SSF103515">
    <property type="entry name" value="Autotransporter"/>
    <property type="match status" value="1"/>
</dbReference>
<evidence type="ECO:0000313" key="4">
    <source>
        <dbReference type="EMBL" id="OZS73879.1"/>
    </source>
</evidence>
<feature type="chain" id="PRO_5012808599" evidence="2">
    <location>
        <begin position="24"/>
        <end position="965"/>
    </location>
</feature>
<dbReference type="InterPro" id="IPR036709">
    <property type="entry name" value="Autotransporte_beta_dom_sf"/>
</dbReference>
<dbReference type="Proteomes" id="UP000216001">
    <property type="component" value="Unassembled WGS sequence"/>
</dbReference>
<evidence type="ECO:0000256" key="2">
    <source>
        <dbReference type="SAM" id="SignalP"/>
    </source>
</evidence>
<dbReference type="EMBL" id="NOWC01000017">
    <property type="protein sequence ID" value="OZS73879.1"/>
    <property type="molecule type" value="Genomic_DNA"/>
</dbReference>
<dbReference type="NCBIfam" id="TIGR01414">
    <property type="entry name" value="autotrans_barl"/>
    <property type="match status" value="1"/>
</dbReference>
<feature type="signal peptide" evidence="2">
    <location>
        <begin position="1"/>
        <end position="23"/>
    </location>
</feature>
<protein>
    <submittedName>
        <fullName evidence="4">Autotransporter outer membrane beta-barrel domain-containing protein</fullName>
    </submittedName>
</protein>
<evidence type="ECO:0000313" key="5">
    <source>
        <dbReference type="Proteomes" id="UP000216001"/>
    </source>
</evidence>
<dbReference type="Pfam" id="PF03797">
    <property type="entry name" value="Autotransporter"/>
    <property type="match status" value="1"/>
</dbReference>
<dbReference type="InterPro" id="IPR000326">
    <property type="entry name" value="PAP2/HPO"/>
</dbReference>
<proteinExistence type="predicted"/>
<dbReference type="NCBIfam" id="TIGR02601">
    <property type="entry name" value="autotrns_rpt"/>
    <property type="match status" value="1"/>
</dbReference>
<organism evidence="4 5">
    <name type="scientific">Providencia rettgeri</name>
    <dbReference type="NCBI Taxonomy" id="587"/>
    <lineage>
        <taxon>Bacteria</taxon>
        <taxon>Pseudomonadati</taxon>
        <taxon>Pseudomonadota</taxon>
        <taxon>Gammaproteobacteria</taxon>
        <taxon>Enterobacterales</taxon>
        <taxon>Morganellaceae</taxon>
        <taxon>Providencia</taxon>
    </lineage>
</organism>
<evidence type="ECO:0000259" key="3">
    <source>
        <dbReference type="PROSITE" id="PS51208"/>
    </source>
</evidence>
<dbReference type="Pfam" id="PF01569">
    <property type="entry name" value="PAP2"/>
    <property type="match status" value="1"/>
</dbReference>
<dbReference type="PROSITE" id="PS51208">
    <property type="entry name" value="AUTOTRANSPORTER"/>
    <property type="match status" value="1"/>
</dbReference>
<name>A0A264VRD7_PRORE</name>
<evidence type="ECO:0000256" key="1">
    <source>
        <dbReference type="ARBA" id="ARBA00022729"/>
    </source>
</evidence>
<dbReference type="Pfam" id="PF12951">
    <property type="entry name" value="PATR"/>
    <property type="match status" value="1"/>
</dbReference>
<reference evidence="4 5" key="1">
    <citation type="submission" date="2017-07" db="EMBL/GenBank/DDBJ databases">
        <title>blaIMP-27 on transferable plasmids in Proteus mirabilis and Providencia rettgeri.</title>
        <authorList>
            <person name="Potter R."/>
        </authorList>
    </citation>
    <scope>NUCLEOTIDE SEQUENCE [LARGE SCALE GENOMIC DNA]</scope>
    <source>
        <strain evidence="4 5">PR1</strain>
    </source>
</reference>
<comment type="caution">
    <text evidence="4">The sequence shown here is derived from an EMBL/GenBank/DDBJ whole genome shotgun (WGS) entry which is preliminary data.</text>
</comment>
<dbReference type="GO" id="GO:0019867">
    <property type="term" value="C:outer membrane"/>
    <property type="evidence" value="ECO:0007669"/>
    <property type="project" value="InterPro"/>
</dbReference>
<dbReference type="InterPro" id="IPR005546">
    <property type="entry name" value="Autotransporte_beta"/>
</dbReference>
<dbReference type="AlphaFoldDB" id="A0A264VRD7"/>
<dbReference type="SUPFAM" id="SSF48317">
    <property type="entry name" value="Acid phosphatase/Vanadium-dependent haloperoxidase"/>
    <property type="match status" value="1"/>
</dbReference>
<dbReference type="Gene3D" id="2.40.128.130">
    <property type="entry name" value="Autotransporter beta-domain"/>
    <property type="match status" value="1"/>
</dbReference>
<sequence>MRKIFISASMTLLPFIFTNTLTAKTNLLELEKNIIDTRNAWLEDIKHNIINDTPKEGSEVAERDRLISNEYISITGERKNLALADKSQNSGYLFNSYQTILFGEHDINLRNHSQYKEINLLHDTSTRAYDKKKQRTRSVDFILKDHFKRGRPYQVLNDEGHYIAGYSQIQGSSYPSGHTWNGFKQAAVLAIIFPEKGSETFNRAIEYGESRVIVGAHFATDTIASRVGNYYLLSQLLSDEKNTKFIVQSAKNIRNDISSSCSNNIQNCLTVSSPITNDHIGYYGKKEIQDTPMIDPKNIPKTAGYLLRLRFPYLNNAQWNNILASTAYPSQSIAGWNIKENDPNSYWGLINLPTAYQGPAYLYENFIVNQNTNDFDIANFGKLDEWTNNIQGTGKLTKQGQGTLVLSGNNTFAGFTVNQGHLVLTGENKYSQKSHINGGTVTLKNTLNSSLDINKGALVLDNGKIGASVNINHHGLLTGNGSIHQLTANQGAVVAPGHSVGTINIVDSVSFAPDSHYLVEINPAGKNDKIISQGSASLKGGTVSVTLENQNSPLSKQDINQLFDTQYTILTAQKGIDGQFDAVVPNYQFIGTTLNYSPKEVTLKIGRNNTAFSSTAATQNQIAVAEAIETLPTHHALYEQTLKSQTKQQAQTIFSNVTGQIYADVLSNQINNSRQIKETLLEQARLSESWGSENKGNVWVKMLYDWDKTTDDNNATGYKSSNYGLLLGANRRFINEKMTLGIAAGFSQSDLFNHFDHANSNNYHAAIYGSALWQPIAVRAGLGHTSHLIHTERSISDGTSHSSSYYTNTHQAFMELAYPINSKGINIEPFTNLTYISAMNHAINENINSTSLQARKQRINTVLSTIGLRLDNQWKLSKTSNIGLHGELNWQYQYGNLNRGLKLNFTDTASSFTTHSVPASRHGVALKVGTDINIKENTKLSINYNKFLSKNYHDNNIDAKIAVTF</sequence>